<keyword evidence="7 13" id="KW-0798">TonB box</keyword>
<evidence type="ECO:0000256" key="1">
    <source>
        <dbReference type="ARBA" id="ARBA00004571"/>
    </source>
</evidence>
<dbReference type="PROSITE" id="PS52016">
    <property type="entry name" value="TONB_DEPENDENT_REC_3"/>
    <property type="match status" value="1"/>
</dbReference>
<feature type="region of interest" description="Disordered" evidence="14">
    <location>
        <begin position="33"/>
        <end position="65"/>
    </location>
</feature>
<dbReference type="PANTHER" id="PTHR30069:SF29">
    <property type="entry name" value="HEMOGLOBIN AND HEMOGLOBIN-HAPTOGLOBIN-BINDING PROTEIN 1-RELATED"/>
    <property type="match status" value="1"/>
</dbReference>
<sequence>MLIRTPGSIWLHIMMASTFFSFLAAHAQAQTPATSSVQPTKNHSSTAKQAVSSSSQPGEKGTINLGPVKVQGKADILDSMKINPDSDYSSVGKPRVLTTTTTMKTFQERMVDNLSDYARRVDAAVNYNTNNFSINMRGLDQNRLLTTIDGVRTVWANDGARGVEGGVAAFDFNSLGAMDIVKSADSSFFGTGSLGGVVALRTLDPEDILKNGKKFGGLSKLTYDGSSESAYLNQALAGRYKNTVFLIQGGYQNGSEIWNMGKRSGVGTTRSKKNPDSYEQGNFLGKIRHYFAGGHRVGLTGEWFDRNSDEDTLTSVGSTYSRYRTREENKRSRVSANYDYKATSPTALFSEGHFLAYWQQMDMITNTTSNRRTAPIGEYDRDSDLAVQSYGVTGSATANLFTGPVHHAITFGGEAYMTDTSQYAAGRDNCSASIYACSFLHVNQSDMPKVHGNDLGAIVQDRMGMGRNEWFHITPGFRFDWYERNPQATATYASNAAYMGLPARSSGSHYSPKVLAEARVLRNLTLYGQYSEAFRAPSATELYLTYGGNGSYVNIGNAGLKPETSRGWEVGARYGNSEKGATISFYDNYYRNFIDNITTTAAAAGIGGYYPMGVFEYVNRQHVRIYGVEASANWTFEKHWQVWSSFAYANGRDTDEKVHLNSVAPFRGIIGFGYKQTNWGASLSSTFAAARDKVQDPTSNKNKTPGYVIFDLTGWYSPSFMKKLRLQAGMYNVFNKTYYNSLDIPDSSSLPKAYYTQPGRTFKVTALINF</sequence>
<comment type="subcellular location">
    <subcellularLocation>
        <location evidence="1 11">Cell outer membrane</location>
        <topology evidence="1 11">Multi-pass membrane protein</topology>
    </subcellularLocation>
</comment>
<comment type="similarity">
    <text evidence="2 11 13">Belongs to the TonB-dependent receptor family.</text>
</comment>
<dbReference type="GO" id="GO:0044718">
    <property type="term" value="P:siderophore transmembrane transport"/>
    <property type="evidence" value="ECO:0007669"/>
    <property type="project" value="TreeGrafter"/>
</dbReference>
<dbReference type="SUPFAM" id="SSF56935">
    <property type="entry name" value="Porins"/>
    <property type="match status" value="1"/>
</dbReference>
<keyword evidence="4 11" id="KW-1134">Transmembrane beta strand</keyword>
<dbReference type="Gene3D" id="2.40.170.20">
    <property type="entry name" value="TonB-dependent receptor, beta-barrel domain"/>
    <property type="match status" value="1"/>
</dbReference>
<keyword evidence="21" id="KW-1185">Reference proteome</keyword>
<evidence type="ECO:0000313" key="18">
    <source>
        <dbReference type="EMBL" id="GAN63512.1"/>
    </source>
</evidence>
<accession>A0A252AWB6</accession>
<dbReference type="InterPro" id="IPR012910">
    <property type="entry name" value="Plug_dom"/>
</dbReference>
<dbReference type="InterPro" id="IPR037066">
    <property type="entry name" value="Plug_dom_sf"/>
</dbReference>
<evidence type="ECO:0000259" key="17">
    <source>
        <dbReference type="Pfam" id="PF07715"/>
    </source>
</evidence>
<feature type="chain" id="PRO_5044571065" evidence="15">
    <location>
        <begin position="30"/>
        <end position="770"/>
    </location>
</feature>
<dbReference type="EMBL" id="BJXQ01000004">
    <property type="protein sequence ID" value="GEN02896.1"/>
    <property type="molecule type" value="Genomic_DNA"/>
</dbReference>
<evidence type="ECO:0000313" key="23">
    <source>
        <dbReference type="Proteomes" id="UP000321104"/>
    </source>
</evidence>
<reference evidence="18 21" key="1">
    <citation type="submission" date="2012-11" db="EMBL/GenBank/DDBJ databases">
        <title>Whole genome sequence of Acetobacter indonesiensis 5H-1.</title>
        <authorList>
            <person name="Azuma Y."/>
            <person name="Higashiura N."/>
            <person name="Hirakawa H."/>
            <person name="Matsushita K."/>
        </authorList>
    </citation>
    <scope>NUCLEOTIDE SEQUENCE [LARGE SCALE GENOMIC DNA]</scope>
    <source>
        <strain evidence="18 21">5H-1</strain>
    </source>
</reference>
<dbReference type="EMBL" id="JOPA01000012">
    <property type="protein sequence ID" value="OUI94897.1"/>
    <property type="molecule type" value="Genomic_DNA"/>
</dbReference>
<dbReference type="Pfam" id="PF07715">
    <property type="entry name" value="Plug"/>
    <property type="match status" value="1"/>
</dbReference>
<dbReference type="Gene3D" id="2.170.130.10">
    <property type="entry name" value="TonB-dependent receptor, plug domain"/>
    <property type="match status" value="1"/>
</dbReference>
<proteinExistence type="inferred from homology"/>
<reference evidence="20" key="3">
    <citation type="submission" date="2014-06" db="EMBL/GenBank/DDBJ databases">
        <authorList>
            <person name="Ju J."/>
            <person name="Zhang J."/>
        </authorList>
    </citation>
    <scope>NUCLEOTIDE SEQUENCE [LARGE SCALE GENOMIC DNA]</scope>
    <source>
        <strain evidence="20">DmL_051</strain>
    </source>
</reference>
<dbReference type="NCBIfam" id="TIGR01785">
    <property type="entry name" value="TonB-hemin"/>
    <property type="match status" value="1"/>
</dbReference>
<dbReference type="InterPro" id="IPR011276">
    <property type="entry name" value="TonB_haem/Hb_rcpt"/>
</dbReference>
<dbReference type="PROSITE" id="PS01156">
    <property type="entry name" value="TONB_DEPENDENT_REC_2"/>
    <property type="match status" value="1"/>
</dbReference>
<dbReference type="GO" id="GO:0015232">
    <property type="term" value="F:heme transmembrane transporter activity"/>
    <property type="evidence" value="ECO:0007669"/>
    <property type="project" value="InterPro"/>
</dbReference>
<dbReference type="Proteomes" id="UP000194641">
    <property type="component" value="Unassembled WGS sequence"/>
</dbReference>
<reference evidence="19 23" key="4">
    <citation type="submission" date="2019-07" db="EMBL/GenBank/DDBJ databases">
        <title>Whole genome shotgun sequence of Acetobacter indonesiensis NBRC 16471.</title>
        <authorList>
            <person name="Hosoyama A."/>
            <person name="Uohara A."/>
            <person name="Ohji S."/>
            <person name="Ichikawa N."/>
        </authorList>
    </citation>
    <scope>NUCLEOTIDE SEQUENCE [LARGE SCALE GENOMIC DNA]</scope>
    <source>
        <strain evidence="19 23">NBRC 16471</strain>
    </source>
</reference>
<dbReference type="Pfam" id="PF00593">
    <property type="entry name" value="TonB_dep_Rec_b-barrel"/>
    <property type="match status" value="1"/>
</dbReference>
<reference evidence="22" key="2">
    <citation type="submission" date="2014-06" db="EMBL/GenBank/DDBJ databases">
        <authorList>
            <person name="Winans N.J."/>
            <person name="Newell P.D."/>
            <person name="Douglas A.E."/>
        </authorList>
    </citation>
    <scope>NUCLEOTIDE SEQUENCE [LARGE SCALE GENOMIC DNA]</scope>
</reference>
<feature type="compositionally biased region" description="Low complexity" evidence="14">
    <location>
        <begin position="44"/>
        <end position="56"/>
    </location>
</feature>
<evidence type="ECO:0000256" key="3">
    <source>
        <dbReference type="ARBA" id="ARBA00022448"/>
    </source>
</evidence>
<dbReference type="AlphaFoldDB" id="A0A252AWB6"/>
<dbReference type="GO" id="GO:0009279">
    <property type="term" value="C:cell outer membrane"/>
    <property type="evidence" value="ECO:0007669"/>
    <property type="project" value="UniProtKB-SubCell"/>
</dbReference>
<evidence type="ECO:0000313" key="20">
    <source>
        <dbReference type="EMBL" id="OUI94897.1"/>
    </source>
</evidence>
<dbReference type="EMBL" id="BAMW01000030">
    <property type="protein sequence ID" value="GAN63512.1"/>
    <property type="molecule type" value="Genomic_DNA"/>
</dbReference>
<keyword evidence="5 11" id="KW-0812">Transmembrane</keyword>
<dbReference type="InterPro" id="IPR039426">
    <property type="entry name" value="TonB-dep_rcpt-like"/>
</dbReference>
<dbReference type="Proteomes" id="UP000321104">
    <property type="component" value="Unassembled WGS sequence"/>
</dbReference>
<dbReference type="GO" id="GO:0015344">
    <property type="term" value="F:siderophore uptake transmembrane transporter activity"/>
    <property type="evidence" value="ECO:0007669"/>
    <property type="project" value="TreeGrafter"/>
</dbReference>
<keyword evidence="10 11" id="KW-0998">Cell outer membrane</keyword>
<keyword evidence="6 15" id="KW-0732">Signal</keyword>
<keyword evidence="9 19" id="KW-0675">Receptor</keyword>
<evidence type="ECO:0000256" key="9">
    <source>
        <dbReference type="ARBA" id="ARBA00023170"/>
    </source>
</evidence>
<gene>
    <name evidence="19" type="primary">bhuR</name>
    <name evidence="18" type="ORF">Abin_030_055</name>
    <name evidence="19" type="ORF">AIN02nite_09210</name>
    <name evidence="20" type="ORF">HK17_02445</name>
</gene>
<dbReference type="InterPro" id="IPR010949">
    <property type="entry name" value="TonB_Hb/transfer/lactofer_rcpt"/>
</dbReference>
<feature type="domain" description="TonB-dependent receptor plug" evidence="17">
    <location>
        <begin position="99"/>
        <end position="197"/>
    </location>
</feature>
<evidence type="ECO:0000256" key="15">
    <source>
        <dbReference type="SAM" id="SignalP"/>
    </source>
</evidence>
<evidence type="ECO:0000256" key="6">
    <source>
        <dbReference type="ARBA" id="ARBA00022729"/>
    </source>
</evidence>
<protein>
    <submittedName>
        <fullName evidence="20">Heme transporter CcmD</fullName>
    </submittedName>
    <submittedName>
        <fullName evidence="19">Outer membrane heme receptor</fullName>
    </submittedName>
    <submittedName>
        <fullName evidence="18">Outer membrane protein</fullName>
    </submittedName>
</protein>
<keyword evidence="3 11" id="KW-0813">Transport</keyword>
<feature type="domain" description="TonB-dependent receptor-like beta-barrel" evidence="16">
    <location>
        <begin position="294"/>
        <end position="733"/>
    </location>
</feature>
<keyword evidence="8 11" id="KW-0472">Membrane</keyword>
<dbReference type="PANTHER" id="PTHR30069">
    <property type="entry name" value="TONB-DEPENDENT OUTER MEMBRANE RECEPTOR"/>
    <property type="match status" value="1"/>
</dbReference>
<evidence type="ECO:0000313" key="19">
    <source>
        <dbReference type="EMBL" id="GEN02896.1"/>
    </source>
</evidence>
<feature type="short sequence motif" description="TonB C-terminal box" evidence="12">
    <location>
        <begin position="753"/>
        <end position="770"/>
    </location>
</feature>
<evidence type="ECO:0000256" key="8">
    <source>
        <dbReference type="ARBA" id="ARBA00023136"/>
    </source>
</evidence>
<evidence type="ECO:0000259" key="16">
    <source>
        <dbReference type="Pfam" id="PF00593"/>
    </source>
</evidence>
<organism evidence="20 22">
    <name type="scientific">Acetobacter indonesiensis</name>
    <dbReference type="NCBI Taxonomy" id="104101"/>
    <lineage>
        <taxon>Bacteria</taxon>
        <taxon>Pseudomonadati</taxon>
        <taxon>Pseudomonadota</taxon>
        <taxon>Alphaproteobacteria</taxon>
        <taxon>Acetobacterales</taxon>
        <taxon>Acetobacteraceae</taxon>
        <taxon>Acetobacter</taxon>
    </lineage>
</organism>
<dbReference type="NCBIfam" id="TIGR01786">
    <property type="entry name" value="TonB-hemlactrns"/>
    <property type="match status" value="1"/>
</dbReference>
<evidence type="ECO:0000256" key="2">
    <source>
        <dbReference type="ARBA" id="ARBA00009810"/>
    </source>
</evidence>
<name>A0A252AWB6_9PROT</name>
<evidence type="ECO:0000256" key="5">
    <source>
        <dbReference type="ARBA" id="ARBA00022692"/>
    </source>
</evidence>
<evidence type="ECO:0000256" key="13">
    <source>
        <dbReference type="RuleBase" id="RU003357"/>
    </source>
</evidence>
<evidence type="ECO:0000256" key="11">
    <source>
        <dbReference type="PROSITE-ProRule" id="PRU01360"/>
    </source>
</evidence>
<dbReference type="InterPro" id="IPR000531">
    <property type="entry name" value="Beta-barrel_TonB"/>
</dbReference>
<feature type="signal peptide" evidence="15">
    <location>
        <begin position="1"/>
        <end position="29"/>
    </location>
</feature>
<evidence type="ECO:0000256" key="14">
    <source>
        <dbReference type="SAM" id="MobiDB-lite"/>
    </source>
</evidence>
<evidence type="ECO:0000256" key="12">
    <source>
        <dbReference type="PROSITE-ProRule" id="PRU10144"/>
    </source>
</evidence>
<evidence type="ECO:0000313" key="22">
    <source>
        <dbReference type="Proteomes" id="UP000194641"/>
    </source>
</evidence>
<evidence type="ECO:0000256" key="10">
    <source>
        <dbReference type="ARBA" id="ARBA00023237"/>
    </source>
</evidence>
<dbReference type="InterPro" id="IPR036942">
    <property type="entry name" value="Beta-barrel_TonB_sf"/>
</dbReference>
<evidence type="ECO:0000313" key="21">
    <source>
        <dbReference type="Proteomes" id="UP000032673"/>
    </source>
</evidence>
<dbReference type="CDD" id="cd01347">
    <property type="entry name" value="ligand_gated_channel"/>
    <property type="match status" value="1"/>
</dbReference>
<evidence type="ECO:0000256" key="7">
    <source>
        <dbReference type="ARBA" id="ARBA00023077"/>
    </source>
</evidence>
<feature type="compositionally biased region" description="Polar residues" evidence="14">
    <location>
        <begin position="33"/>
        <end position="43"/>
    </location>
</feature>
<dbReference type="InterPro" id="IPR010917">
    <property type="entry name" value="TonB_rcpt_CS"/>
</dbReference>
<evidence type="ECO:0000256" key="4">
    <source>
        <dbReference type="ARBA" id="ARBA00022452"/>
    </source>
</evidence>
<comment type="caution">
    <text evidence="20">The sequence shown here is derived from an EMBL/GenBank/DDBJ whole genome shotgun (WGS) entry which is preliminary data.</text>
</comment>
<dbReference type="Proteomes" id="UP000032673">
    <property type="component" value="Unassembled WGS sequence"/>
</dbReference>